<keyword evidence="2" id="KW-1185">Reference proteome</keyword>
<dbReference type="AlphaFoldDB" id="A0A225W8C7"/>
<dbReference type="Proteomes" id="UP000198211">
    <property type="component" value="Unassembled WGS sequence"/>
</dbReference>
<evidence type="ECO:0000313" key="1">
    <source>
        <dbReference type="EMBL" id="OWZ13090.1"/>
    </source>
</evidence>
<comment type="caution">
    <text evidence="1">The sequence shown here is derived from an EMBL/GenBank/DDBJ whole genome shotgun (WGS) entry which is preliminary data.</text>
</comment>
<proteinExistence type="predicted"/>
<reference evidence="2" key="1">
    <citation type="submission" date="2017-03" db="EMBL/GenBank/DDBJ databases">
        <title>Phytopthora megakarya and P. palmivora, two closely related causual agents of cacao black pod achieved similar genome size and gene model numbers by different mechanisms.</title>
        <authorList>
            <person name="Ali S."/>
            <person name="Shao J."/>
            <person name="Larry D.J."/>
            <person name="Kronmiller B."/>
            <person name="Shen D."/>
            <person name="Strem M.D."/>
            <person name="Melnick R.L."/>
            <person name="Guiltinan M.J."/>
            <person name="Tyler B.M."/>
            <person name="Meinhardt L.W."/>
            <person name="Bailey B.A."/>
        </authorList>
    </citation>
    <scope>NUCLEOTIDE SEQUENCE [LARGE SCALE GENOMIC DNA]</scope>
    <source>
        <strain evidence="2">zdho120</strain>
    </source>
</reference>
<name>A0A225W8C7_9STRA</name>
<dbReference type="EMBL" id="NBNE01001674">
    <property type="protein sequence ID" value="OWZ13090.1"/>
    <property type="molecule type" value="Genomic_DNA"/>
</dbReference>
<sequence length="80" mass="8971">MNGSATLLFWVVLPVDEIKYDFTMGSSLHWMLLTSAGNCFQVLPAPTIEQLWCFQEARVIAEELESATASLSRFVQCSKL</sequence>
<accession>A0A225W8C7</accession>
<protein>
    <submittedName>
        <fullName evidence="1">Uncharacterized protein</fullName>
    </submittedName>
</protein>
<organism evidence="1 2">
    <name type="scientific">Phytophthora megakarya</name>
    <dbReference type="NCBI Taxonomy" id="4795"/>
    <lineage>
        <taxon>Eukaryota</taxon>
        <taxon>Sar</taxon>
        <taxon>Stramenopiles</taxon>
        <taxon>Oomycota</taxon>
        <taxon>Peronosporomycetes</taxon>
        <taxon>Peronosporales</taxon>
        <taxon>Peronosporaceae</taxon>
        <taxon>Phytophthora</taxon>
    </lineage>
</organism>
<evidence type="ECO:0000313" key="2">
    <source>
        <dbReference type="Proteomes" id="UP000198211"/>
    </source>
</evidence>
<gene>
    <name evidence="1" type="ORF">PHMEG_00013650</name>
</gene>